<keyword evidence="3" id="KW-1185">Reference proteome</keyword>
<sequence>MATKQDVLNDITDILGLNRWIIDRPGVKAGSSLPSHVFKAAAAQTGVEYTSMPGANEAIIRKAGLPFKASYDSRASDSAGGSTVTLDGIKALREALKILVRPVPVHLGVLLTWNPRRWDWPSDELAAAIDATAAGQIVKGRWSTGIRTSGIKIGDPVFLLRQGVSERGIVASGTARSEVFQGEHYADPAKTGNYIEVDWEMVVDPSEALPIETLQAEVPIGHFWSPQGSGTVLSKPIRDEVQRLWTEHLATLQKKWAKTGKVVSGQARLLDAARRKAVEDAAQNWLMKVYRDAGWLVQDTHIGNPFDARAIKNGKVLFLEAKGTQSAGATVIVTRNEVEHALDHPGQNVIGIWSGVRFGADGKVDSKSGKKVIRMWDPTEKELSPLSYDWTVGGKVASP</sequence>
<proteinExistence type="predicted"/>
<name>A0ABT9B0C4_9ACTN</name>
<reference evidence="2 3" key="1">
    <citation type="submission" date="2023-07" db="EMBL/GenBank/DDBJ databases">
        <title>Nocardioides sp. nov WY-20 isolated from soil.</title>
        <authorList>
            <person name="Liu B."/>
            <person name="Wan Y."/>
        </authorList>
    </citation>
    <scope>NUCLEOTIDE SEQUENCE [LARGE SCALE GENOMIC DNA]</scope>
    <source>
        <strain evidence="2 3">WY-20</strain>
    </source>
</reference>
<organism evidence="2 3">
    <name type="scientific">Nocardioides jiangxiensis</name>
    <dbReference type="NCBI Taxonomy" id="3064524"/>
    <lineage>
        <taxon>Bacteria</taxon>
        <taxon>Bacillati</taxon>
        <taxon>Actinomycetota</taxon>
        <taxon>Actinomycetes</taxon>
        <taxon>Propionibacteriales</taxon>
        <taxon>Nocardioidaceae</taxon>
        <taxon>Nocardioides</taxon>
    </lineage>
</organism>
<dbReference type="InterPro" id="IPR024975">
    <property type="entry name" value="NOV_C"/>
</dbReference>
<protein>
    <submittedName>
        <fullName evidence="2">DUF3883 domain-containing protein</fullName>
    </submittedName>
</protein>
<accession>A0ABT9B0C4</accession>
<feature type="domain" description="Protein NO VEIN C-terminal" evidence="1">
    <location>
        <begin position="278"/>
        <end position="344"/>
    </location>
</feature>
<dbReference type="EMBL" id="JAUQTA010000001">
    <property type="protein sequence ID" value="MDO7868177.1"/>
    <property type="molecule type" value="Genomic_DNA"/>
</dbReference>
<evidence type="ECO:0000259" key="1">
    <source>
        <dbReference type="Pfam" id="PF13020"/>
    </source>
</evidence>
<dbReference type="Pfam" id="PF13020">
    <property type="entry name" value="NOV_C"/>
    <property type="match status" value="1"/>
</dbReference>
<evidence type="ECO:0000313" key="2">
    <source>
        <dbReference type="EMBL" id="MDO7868177.1"/>
    </source>
</evidence>
<comment type="caution">
    <text evidence="2">The sequence shown here is derived from an EMBL/GenBank/DDBJ whole genome shotgun (WGS) entry which is preliminary data.</text>
</comment>
<dbReference type="Proteomes" id="UP001233314">
    <property type="component" value="Unassembled WGS sequence"/>
</dbReference>
<dbReference type="RefSeq" id="WP_305027554.1">
    <property type="nucleotide sequence ID" value="NZ_JAUQTA010000001.1"/>
</dbReference>
<evidence type="ECO:0000313" key="3">
    <source>
        <dbReference type="Proteomes" id="UP001233314"/>
    </source>
</evidence>
<gene>
    <name evidence="2" type="ORF">Q5722_07320</name>
</gene>